<dbReference type="EMBL" id="JACAZE010000004">
    <property type="protein sequence ID" value="KAF7318581.1"/>
    <property type="molecule type" value="Genomic_DNA"/>
</dbReference>
<keyword evidence="2" id="KW-1185">Reference proteome</keyword>
<dbReference type="Proteomes" id="UP000613580">
    <property type="component" value="Unassembled WGS sequence"/>
</dbReference>
<evidence type="ECO:0000313" key="1">
    <source>
        <dbReference type="EMBL" id="KAF7318581.1"/>
    </source>
</evidence>
<reference evidence="1" key="1">
    <citation type="submission" date="2020-05" db="EMBL/GenBank/DDBJ databases">
        <title>Mycena genomes resolve the evolution of fungal bioluminescence.</title>
        <authorList>
            <person name="Tsai I.J."/>
        </authorList>
    </citation>
    <scope>NUCLEOTIDE SEQUENCE</scope>
    <source>
        <strain evidence="1">110903Hualien_Pintung</strain>
    </source>
</reference>
<dbReference type="AlphaFoldDB" id="A0A8H6TKY7"/>
<organism evidence="1 2">
    <name type="scientific">Mycena chlorophos</name>
    <name type="common">Agaric fungus</name>
    <name type="synonym">Agaricus chlorophos</name>
    <dbReference type="NCBI Taxonomy" id="658473"/>
    <lineage>
        <taxon>Eukaryota</taxon>
        <taxon>Fungi</taxon>
        <taxon>Dikarya</taxon>
        <taxon>Basidiomycota</taxon>
        <taxon>Agaricomycotina</taxon>
        <taxon>Agaricomycetes</taxon>
        <taxon>Agaricomycetidae</taxon>
        <taxon>Agaricales</taxon>
        <taxon>Marasmiineae</taxon>
        <taxon>Mycenaceae</taxon>
        <taxon>Mycena</taxon>
    </lineage>
</organism>
<protein>
    <submittedName>
        <fullName evidence="1">Uncharacterized protein</fullName>
    </submittedName>
</protein>
<sequence length="263" mass="28848">MTPPASKTPFQILIVRHPPPGVPQAAFISGLDALVDEFLTLPVSGIFQAVEIFVPKTDFAVNSKFEEMGFSTTPPLNPVVLRLQTEVSAEYIIGSKESYLKFLASSDFGRLISEGETSFGLNANVNAGQSARGPYWVLVFDLLAEGANDDVHGIAEKFHKKLAPRVQEWLQFPVAQKTVLKHQIYQSNSEISNEMERLGLGYPAPRPTLALFGEYSDLESLKEAIYAPETVDIAVNRVTPKALSTSYTVQSFVADVIVKKSTI</sequence>
<evidence type="ECO:0000313" key="2">
    <source>
        <dbReference type="Proteomes" id="UP000613580"/>
    </source>
</evidence>
<name>A0A8H6TKY7_MYCCL</name>
<accession>A0A8H6TKY7</accession>
<dbReference type="OrthoDB" id="2913559at2759"/>
<comment type="caution">
    <text evidence="1">The sequence shown here is derived from an EMBL/GenBank/DDBJ whole genome shotgun (WGS) entry which is preliminary data.</text>
</comment>
<gene>
    <name evidence="1" type="ORF">HMN09_00368600</name>
</gene>
<proteinExistence type="predicted"/>